<keyword evidence="5" id="KW-1185">Reference proteome</keyword>
<dbReference type="SMART" id="SM00421">
    <property type="entry name" value="HTH_LUXR"/>
    <property type="match status" value="1"/>
</dbReference>
<dbReference type="CDD" id="cd06170">
    <property type="entry name" value="LuxR_C_like"/>
    <property type="match status" value="1"/>
</dbReference>
<dbReference type="GO" id="GO:0003677">
    <property type="term" value="F:DNA binding"/>
    <property type="evidence" value="ECO:0007669"/>
    <property type="project" value="InterPro"/>
</dbReference>
<dbReference type="PRINTS" id="PR00038">
    <property type="entry name" value="HTHLUXR"/>
</dbReference>
<dbReference type="PROSITE" id="PS50043">
    <property type="entry name" value="HTH_LUXR_2"/>
    <property type="match status" value="1"/>
</dbReference>
<evidence type="ECO:0000256" key="1">
    <source>
        <dbReference type="ARBA" id="ARBA00022741"/>
    </source>
</evidence>
<keyword evidence="2" id="KW-0067">ATP-binding</keyword>
<dbReference type="Pfam" id="PF00196">
    <property type="entry name" value="GerE"/>
    <property type="match status" value="1"/>
</dbReference>
<dbReference type="RefSeq" id="WP_093271893.1">
    <property type="nucleotide sequence ID" value="NZ_FNOK01000035.1"/>
</dbReference>
<dbReference type="Gene3D" id="3.40.50.300">
    <property type="entry name" value="P-loop containing nucleotide triphosphate hydrolases"/>
    <property type="match status" value="1"/>
</dbReference>
<dbReference type="InterPro" id="IPR016032">
    <property type="entry name" value="Sig_transdc_resp-reg_C-effctor"/>
</dbReference>
<organism evidence="4 5">
    <name type="scientific">Saccharopolyspora shandongensis</name>
    <dbReference type="NCBI Taxonomy" id="418495"/>
    <lineage>
        <taxon>Bacteria</taxon>
        <taxon>Bacillati</taxon>
        <taxon>Actinomycetota</taxon>
        <taxon>Actinomycetes</taxon>
        <taxon>Pseudonocardiales</taxon>
        <taxon>Pseudonocardiaceae</taxon>
        <taxon>Saccharopolyspora</taxon>
    </lineage>
</organism>
<dbReference type="SMART" id="SM00382">
    <property type="entry name" value="AAA"/>
    <property type="match status" value="1"/>
</dbReference>
<dbReference type="SUPFAM" id="SSF48452">
    <property type="entry name" value="TPR-like"/>
    <property type="match status" value="1"/>
</dbReference>
<evidence type="ECO:0000256" key="2">
    <source>
        <dbReference type="ARBA" id="ARBA00022840"/>
    </source>
</evidence>
<feature type="domain" description="HTH luxR-type" evidence="3">
    <location>
        <begin position="858"/>
        <end position="923"/>
    </location>
</feature>
<dbReference type="InterPro" id="IPR027417">
    <property type="entry name" value="P-loop_NTPase"/>
</dbReference>
<dbReference type="InterPro" id="IPR000792">
    <property type="entry name" value="Tscrpt_reg_LuxR_C"/>
</dbReference>
<dbReference type="AlphaFoldDB" id="A0A1H3MS12"/>
<keyword evidence="1" id="KW-0547">Nucleotide-binding</keyword>
<dbReference type="Proteomes" id="UP000199529">
    <property type="component" value="Unassembled WGS sequence"/>
</dbReference>
<protein>
    <submittedName>
        <fullName evidence="4">Regulatory protein, luxR family</fullName>
    </submittedName>
</protein>
<dbReference type="Pfam" id="PF13191">
    <property type="entry name" value="AAA_16"/>
    <property type="match status" value="1"/>
</dbReference>
<gene>
    <name evidence="4" type="ORF">SAMN05216215_103536</name>
</gene>
<dbReference type="GO" id="GO:0004016">
    <property type="term" value="F:adenylate cyclase activity"/>
    <property type="evidence" value="ECO:0007669"/>
    <property type="project" value="TreeGrafter"/>
</dbReference>
<evidence type="ECO:0000313" key="4">
    <source>
        <dbReference type="EMBL" id="SDY79471.1"/>
    </source>
</evidence>
<dbReference type="InterPro" id="IPR041664">
    <property type="entry name" value="AAA_16"/>
</dbReference>
<dbReference type="OrthoDB" id="8482304at2"/>
<dbReference type="SUPFAM" id="SSF46894">
    <property type="entry name" value="C-terminal effector domain of the bipartite response regulators"/>
    <property type="match status" value="1"/>
</dbReference>
<reference evidence="5" key="1">
    <citation type="submission" date="2016-10" db="EMBL/GenBank/DDBJ databases">
        <authorList>
            <person name="Varghese N."/>
            <person name="Submissions S."/>
        </authorList>
    </citation>
    <scope>NUCLEOTIDE SEQUENCE [LARGE SCALE GENOMIC DNA]</scope>
    <source>
        <strain evidence="5">CGMCC 4.3530</strain>
    </source>
</reference>
<dbReference type="Gene3D" id="1.10.10.10">
    <property type="entry name" value="Winged helix-like DNA-binding domain superfamily/Winged helix DNA-binding domain"/>
    <property type="match status" value="1"/>
</dbReference>
<dbReference type="GO" id="GO:0005737">
    <property type="term" value="C:cytoplasm"/>
    <property type="evidence" value="ECO:0007669"/>
    <property type="project" value="TreeGrafter"/>
</dbReference>
<dbReference type="GO" id="GO:0006355">
    <property type="term" value="P:regulation of DNA-templated transcription"/>
    <property type="evidence" value="ECO:0007669"/>
    <property type="project" value="InterPro"/>
</dbReference>
<dbReference type="PANTHER" id="PTHR16305:SF35">
    <property type="entry name" value="TRANSCRIPTIONAL ACTIVATOR DOMAIN"/>
    <property type="match status" value="1"/>
</dbReference>
<dbReference type="InterPro" id="IPR036388">
    <property type="entry name" value="WH-like_DNA-bd_sf"/>
</dbReference>
<accession>A0A1H3MS12</accession>
<dbReference type="InterPro" id="IPR003593">
    <property type="entry name" value="AAA+_ATPase"/>
</dbReference>
<dbReference type="Gene3D" id="1.25.40.10">
    <property type="entry name" value="Tetratricopeptide repeat domain"/>
    <property type="match status" value="1"/>
</dbReference>
<dbReference type="EMBL" id="FNOK01000035">
    <property type="protein sequence ID" value="SDY79471.1"/>
    <property type="molecule type" value="Genomic_DNA"/>
</dbReference>
<name>A0A1H3MS12_9PSEU</name>
<evidence type="ECO:0000259" key="3">
    <source>
        <dbReference type="PROSITE" id="PS50043"/>
    </source>
</evidence>
<dbReference type="GO" id="GO:0005524">
    <property type="term" value="F:ATP binding"/>
    <property type="evidence" value="ECO:0007669"/>
    <property type="project" value="UniProtKB-KW"/>
</dbReference>
<proteinExistence type="predicted"/>
<dbReference type="SUPFAM" id="SSF52540">
    <property type="entry name" value="P-loop containing nucleoside triphosphate hydrolases"/>
    <property type="match status" value="1"/>
</dbReference>
<dbReference type="InterPro" id="IPR011990">
    <property type="entry name" value="TPR-like_helical_dom_sf"/>
</dbReference>
<dbReference type="PROSITE" id="PS00622">
    <property type="entry name" value="HTH_LUXR_1"/>
    <property type="match status" value="1"/>
</dbReference>
<dbReference type="STRING" id="418495.SAMN05216215_103536"/>
<evidence type="ECO:0000313" key="5">
    <source>
        <dbReference type="Proteomes" id="UP000199529"/>
    </source>
</evidence>
<sequence>MALTNAVILGRDEEIRALDSLINAVAGGNGSAAQLSGEPGIGKSTLLQRAADECRQRGFLVLHGSPEAMESDTPFAALAGYFGLDRIRPAPELADLAELLSAGERHGRIPGAARWEYVVTESAVELIEKQAARQPVALLLDDMHWADSASLVVVHRIARLLRQLPVLLVCAHRPVPAGPELGRLLHGLARDGALTMRLEPLSPGTAAELTERILAEPATEAVLELVAGAAGNPFYIEELVSSLNETGGWATGAAPPSFTEAVHRKLDFLSSRSRDVLRMMAVLGGRVPIQELSAASGHSPLELWNLVRDAVDNGLLVEDGDRIAFRHDLIRQAMMAALSETLRQPMLLEAGRALAETGAPAHRVAQYLLAGGTLDSASIDWLIESAITLIRRSSETAIGLLTMARAQLGATSARADMLRFLHVIALQWAGHGADAEAAARSALAQNRTPALTAQLRWSIARGCILQGNVRGATEATEATISAGALDPVELGRMHAALAQYSYLLGNAEDSTRNAEAALRLGEQTGDSYTVAAGQHLLGSRKLETGDPAGALTLVTAARSSWGDQEFGPDSDDLGIQLLQANCLLELDQLDAAEQCLREGLPASEACGSPALPWYSAVSARIAYEQGSWEDGLAEIQAGHEPADPFGQQAALRMQEALIRIHRDEPLAPLRFPEVAGPAYLYEYLYRWALALDAERAGSPETALALHLAHTRQATDKRGQAALVHHTWVDLARVAITVDDRGVLDELVPPARDWQRRCPTPVKSGLVAVLRGGAAGDPELLAAGARDFQDGGRPLLAGQAWEITAYVAAAADVKADALAALEKAVSAFQELDARWDLRRVEQWARSSGLRRKRRSANRPTTGWDSLTPTEVRVALLVAEGLSNPDIASRLKVSRRTIQSHVSSVLAKLDCRSRVELAVIASKHRPQQAEG</sequence>
<dbReference type="PANTHER" id="PTHR16305">
    <property type="entry name" value="TESTICULAR SOLUBLE ADENYLYL CYCLASE"/>
    <property type="match status" value="1"/>
</dbReference>